<sequence>MTGISAVLLGITGLLALVTLLVPLAARANVAFSLVLAGAGILLGLVGDAAALPGGLVLPPEALIEIFLPVLLFETAVAIDGRRLLDDLGPILLLAVGAVLISTFLIGWSLAAVAPVGLVACLLLAAMVSTTDPVAVVGIFRDLGVPHRLSLLIEGESLFNDAAAIALVALFLDMLTGGRSPDALAGALAFGRGFLGGLAVGGLGGLLVCGGLTLLRGQRFAEITLTVAAAYLVFLAGEHVRVSGVVAVVTAALVIGYYGRTLVTAETWSSLVDVWRQLGYWASVLVFLLATMRVPGLLAGIGAGDLALLAVVVVAALAARGLVLFGLFPLLTRLGWAEPIAPGLRLVVVAGGLRGAISLALALAVIETPAVPEPVRHFVAVLCTGFVLFTLFVNAPLLRPLIRLLGLDRLSPADQAMRRRAIATAIGAVRDRLRAAAGEYGLAPRLAEEMAAGCSARLAALEAAEPAGPALGDETRGALAMLTARETALYLRHYREGVVSGRITRTLLANAARLEDALKTGGVAAYLAAGTACLGFSRPFRLALAAQRRLGLGGPLAGEIATRTETLLMTQAALGEMRAFAAERLPGFGGAAPARAVARILDRRAAGVETALAALRLQYADFSKALERHYLERAALRIEAAEFRRLRAEGVIGQEVFVDLIADLGHRAARLSRRPKLDLRLDPAALVARVPAFAALDPAQRAALTRLLRPRLVVPGERILRRGEPGDAMYFISSGAVEVRLKPDPVRLGSGEFFGEMALLAHAPRNADVVALGYGMLLGLKARDFDALLAAGPAPLRRQIGETARERGGGRG</sequence>
<dbReference type="Pfam" id="PF00999">
    <property type="entry name" value="Na_H_Exchanger"/>
    <property type="match status" value="1"/>
</dbReference>
<feature type="transmembrane region" description="Helical" evidence="10">
    <location>
        <begin position="91"/>
        <end position="111"/>
    </location>
</feature>
<comment type="caution">
    <text evidence="12">The sequence shown here is derived from an EMBL/GenBank/DDBJ whole genome shotgun (WGS) entry which is preliminary data.</text>
</comment>
<evidence type="ECO:0000256" key="5">
    <source>
        <dbReference type="ARBA" id="ARBA00022989"/>
    </source>
</evidence>
<feature type="transmembrane region" description="Helical" evidence="10">
    <location>
        <begin position="307"/>
        <end position="331"/>
    </location>
</feature>
<dbReference type="InterPro" id="IPR014710">
    <property type="entry name" value="RmlC-like_jellyroll"/>
</dbReference>
<keyword evidence="8 10" id="KW-0472">Membrane</keyword>
<feature type="transmembrane region" description="Helical" evidence="10">
    <location>
        <begin position="343"/>
        <end position="366"/>
    </location>
</feature>
<evidence type="ECO:0000256" key="2">
    <source>
        <dbReference type="ARBA" id="ARBA00022448"/>
    </source>
</evidence>
<dbReference type="InterPro" id="IPR018490">
    <property type="entry name" value="cNMP-bd_dom_sf"/>
</dbReference>
<dbReference type="Pfam" id="PF00027">
    <property type="entry name" value="cNMP_binding"/>
    <property type="match status" value="1"/>
</dbReference>
<evidence type="ECO:0000256" key="4">
    <source>
        <dbReference type="ARBA" id="ARBA00022692"/>
    </source>
</evidence>
<dbReference type="CDD" id="cd00038">
    <property type="entry name" value="CAP_ED"/>
    <property type="match status" value="1"/>
</dbReference>
<keyword evidence="3" id="KW-1003">Cell membrane</keyword>
<keyword evidence="4 10" id="KW-0812">Transmembrane</keyword>
<dbReference type="InterPro" id="IPR000595">
    <property type="entry name" value="cNMP-bd_dom"/>
</dbReference>
<feature type="transmembrane region" description="Helical" evidence="10">
    <location>
        <begin position="33"/>
        <end position="56"/>
    </location>
</feature>
<dbReference type="InterPro" id="IPR006153">
    <property type="entry name" value="Cation/H_exchanger_TM"/>
</dbReference>
<dbReference type="RefSeq" id="WP_377317001.1">
    <property type="nucleotide sequence ID" value="NZ_JBHUIY010000024.1"/>
</dbReference>
<evidence type="ECO:0000256" key="3">
    <source>
        <dbReference type="ARBA" id="ARBA00022475"/>
    </source>
</evidence>
<evidence type="ECO:0000256" key="6">
    <source>
        <dbReference type="ARBA" id="ARBA00023053"/>
    </source>
</evidence>
<dbReference type="PRINTS" id="PR00103">
    <property type="entry name" value="CAMPKINASE"/>
</dbReference>
<evidence type="ECO:0000256" key="10">
    <source>
        <dbReference type="SAM" id="Phobius"/>
    </source>
</evidence>
<proteinExistence type="predicted"/>
<feature type="domain" description="Cyclic nucleotide-binding" evidence="11">
    <location>
        <begin position="692"/>
        <end position="806"/>
    </location>
</feature>
<evidence type="ECO:0000256" key="9">
    <source>
        <dbReference type="ARBA" id="ARBA00023201"/>
    </source>
</evidence>
<keyword evidence="2" id="KW-0813">Transport</keyword>
<feature type="transmembrane region" description="Helical" evidence="10">
    <location>
        <begin position="220"/>
        <end position="236"/>
    </location>
</feature>
<dbReference type="Gene3D" id="2.60.120.10">
    <property type="entry name" value="Jelly Rolls"/>
    <property type="match status" value="1"/>
</dbReference>
<keyword evidence="13" id="KW-1185">Reference proteome</keyword>
<protein>
    <submittedName>
        <fullName evidence="12">Cation:proton antiporter</fullName>
    </submittedName>
</protein>
<evidence type="ECO:0000256" key="8">
    <source>
        <dbReference type="ARBA" id="ARBA00023136"/>
    </source>
</evidence>
<organism evidence="12 13">
    <name type="scientific">Phaeospirillum tilakii</name>
    <dbReference type="NCBI Taxonomy" id="741673"/>
    <lineage>
        <taxon>Bacteria</taxon>
        <taxon>Pseudomonadati</taxon>
        <taxon>Pseudomonadota</taxon>
        <taxon>Alphaproteobacteria</taxon>
        <taxon>Rhodospirillales</taxon>
        <taxon>Rhodospirillaceae</taxon>
        <taxon>Phaeospirillum</taxon>
    </lineage>
</organism>
<feature type="transmembrane region" description="Helical" evidence="10">
    <location>
        <begin position="184"/>
        <end position="208"/>
    </location>
</feature>
<dbReference type="InterPro" id="IPR018422">
    <property type="entry name" value="Cation/H_exchanger_CPA1"/>
</dbReference>
<feature type="transmembrane region" description="Helical" evidence="10">
    <location>
        <begin position="280"/>
        <end position="301"/>
    </location>
</feature>
<keyword evidence="5 10" id="KW-1133">Transmembrane helix</keyword>
<dbReference type="SUPFAM" id="SSF51206">
    <property type="entry name" value="cAMP-binding domain-like"/>
    <property type="match status" value="1"/>
</dbReference>
<accession>A0ABW5CF56</accession>
<feature type="transmembrane region" description="Helical" evidence="10">
    <location>
        <begin position="378"/>
        <end position="398"/>
    </location>
</feature>
<reference evidence="13" key="1">
    <citation type="journal article" date="2019" name="Int. J. Syst. Evol. Microbiol.">
        <title>The Global Catalogue of Microorganisms (GCM) 10K type strain sequencing project: providing services to taxonomists for standard genome sequencing and annotation.</title>
        <authorList>
            <consortium name="The Broad Institute Genomics Platform"/>
            <consortium name="The Broad Institute Genome Sequencing Center for Infectious Disease"/>
            <person name="Wu L."/>
            <person name="Ma J."/>
        </authorList>
    </citation>
    <scope>NUCLEOTIDE SEQUENCE [LARGE SCALE GENOMIC DNA]</scope>
    <source>
        <strain evidence="13">KCTC 15012</strain>
    </source>
</reference>
<dbReference type="SMART" id="SM00100">
    <property type="entry name" value="cNMP"/>
    <property type="match status" value="1"/>
</dbReference>
<evidence type="ECO:0000259" key="11">
    <source>
        <dbReference type="PROSITE" id="PS50042"/>
    </source>
</evidence>
<feature type="transmembrane region" description="Helical" evidence="10">
    <location>
        <begin position="151"/>
        <end position="172"/>
    </location>
</feature>
<dbReference type="Proteomes" id="UP001597296">
    <property type="component" value="Unassembled WGS sequence"/>
</dbReference>
<dbReference type="PROSITE" id="PS50042">
    <property type="entry name" value="CNMP_BINDING_3"/>
    <property type="match status" value="1"/>
</dbReference>
<feature type="transmembrane region" description="Helical" evidence="10">
    <location>
        <begin position="117"/>
        <end position="139"/>
    </location>
</feature>
<dbReference type="PANTHER" id="PTHR10110">
    <property type="entry name" value="SODIUM/HYDROGEN EXCHANGER"/>
    <property type="match status" value="1"/>
</dbReference>
<feature type="transmembrane region" description="Helical" evidence="10">
    <location>
        <begin position="6"/>
        <end position="26"/>
    </location>
</feature>
<comment type="subcellular location">
    <subcellularLocation>
        <location evidence="1">Cell membrane</location>
        <topology evidence="1">Multi-pass membrane protein</topology>
    </subcellularLocation>
</comment>
<evidence type="ECO:0000256" key="1">
    <source>
        <dbReference type="ARBA" id="ARBA00004651"/>
    </source>
</evidence>
<keyword evidence="7" id="KW-0406">Ion transport</keyword>
<evidence type="ECO:0000313" key="13">
    <source>
        <dbReference type="Proteomes" id="UP001597296"/>
    </source>
</evidence>
<keyword evidence="9" id="KW-0739">Sodium transport</keyword>
<evidence type="ECO:0000256" key="7">
    <source>
        <dbReference type="ARBA" id="ARBA00023065"/>
    </source>
</evidence>
<keyword evidence="6" id="KW-0915">Sodium</keyword>
<name>A0ABW5CF56_9PROT</name>
<dbReference type="PANTHER" id="PTHR10110:SF86">
    <property type="entry name" value="SODIUM_HYDROGEN EXCHANGER 7"/>
    <property type="match status" value="1"/>
</dbReference>
<feature type="transmembrane region" description="Helical" evidence="10">
    <location>
        <begin position="242"/>
        <end position="259"/>
    </location>
</feature>
<evidence type="ECO:0000313" key="12">
    <source>
        <dbReference type="EMBL" id="MFD2234613.1"/>
    </source>
</evidence>
<gene>
    <name evidence="12" type="ORF">ACFSNB_12420</name>
</gene>
<dbReference type="EMBL" id="JBHUIY010000024">
    <property type="protein sequence ID" value="MFD2234613.1"/>
    <property type="molecule type" value="Genomic_DNA"/>
</dbReference>
<dbReference type="Gene3D" id="6.10.140.1330">
    <property type="match status" value="1"/>
</dbReference>